<organism evidence="2 3">
    <name type="scientific">Polymorphum gilvum (strain LMG 25793 / CGMCC 1.9160 / SL003B-26A1)</name>
    <dbReference type="NCBI Taxonomy" id="991905"/>
    <lineage>
        <taxon>Bacteria</taxon>
        <taxon>Pseudomonadati</taxon>
        <taxon>Pseudomonadota</taxon>
        <taxon>Alphaproteobacteria</taxon>
        <taxon>Rhodobacterales</taxon>
        <taxon>Paracoccaceae</taxon>
        <taxon>Polymorphum</taxon>
    </lineage>
</organism>
<evidence type="ECO:0000313" key="3">
    <source>
        <dbReference type="Proteomes" id="UP000008130"/>
    </source>
</evidence>
<dbReference type="KEGG" id="pgv:SL003B_2133"/>
<keyword evidence="3" id="KW-1185">Reference proteome</keyword>
<feature type="region of interest" description="Disordered" evidence="1">
    <location>
        <begin position="44"/>
        <end position="141"/>
    </location>
</feature>
<sequence>MGVVRRVLGGCRRGAGLGLCHQVASIVSRPFRCRSGAVLAADQHNTTVRPRVKGRSGLQDPPVGADRPLRHPLGHPGRSVAESRGLLAEPPAAGAEGARRRGLTSAPTVLGPGASRVSRAPRGDGSGCGGAWLRNGSLELN</sequence>
<reference evidence="2 3" key="1">
    <citation type="journal article" date="2011" name="J. Bacteriol.">
        <title>Complete genome sequence of Polymorphum gilvum SL003B-26A1T, a crude oil-degrading bacterium from oil-polluted saline soil.</title>
        <authorList>
            <person name="Li S.G."/>
            <person name="Tang Y.Q."/>
            <person name="Nie Y."/>
            <person name="Cai M."/>
            <person name="Wu X.L."/>
        </authorList>
    </citation>
    <scope>NUCLEOTIDE SEQUENCE [LARGE SCALE GENOMIC DNA]</scope>
    <source>
        <strain evidence="3">LMG 25793 / CGMCC 1.9160 / SL003B-26A1</strain>
    </source>
</reference>
<gene>
    <name evidence="2" type="ordered locus">SL003B_2133</name>
</gene>
<dbReference type="EMBL" id="CP002568">
    <property type="protein sequence ID" value="ADZ70558.1"/>
    <property type="molecule type" value="Genomic_DNA"/>
</dbReference>
<dbReference type="HOGENOM" id="CLU_1823573_0_0_5"/>
<name>F2IYU3_POLGS</name>
<dbReference type="Proteomes" id="UP000008130">
    <property type="component" value="Chromosome"/>
</dbReference>
<evidence type="ECO:0000256" key="1">
    <source>
        <dbReference type="SAM" id="MobiDB-lite"/>
    </source>
</evidence>
<feature type="compositionally biased region" description="Low complexity" evidence="1">
    <location>
        <begin position="84"/>
        <end position="96"/>
    </location>
</feature>
<proteinExistence type="predicted"/>
<dbReference type="AlphaFoldDB" id="F2IYU3"/>
<protein>
    <submittedName>
        <fullName evidence="2">Uncharacterized protein</fullName>
    </submittedName>
</protein>
<accession>F2IYU3</accession>
<evidence type="ECO:0000313" key="2">
    <source>
        <dbReference type="EMBL" id="ADZ70558.1"/>
    </source>
</evidence>